<dbReference type="Proteomes" id="UP000014760">
    <property type="component" value="Unassembled WGS sequence"/>
</dbReference>
<dbReference type="PANTHER" id="PTHR31901:SF9">
    <property type="entry name" value="GH3 DOMAIN-CONTAINING PROTEIN"/>
    <property type="match status" value="1"/>
</dbReference>
<proteinExistence type="predicted"/>
<reference evidence="2" key="3">
    <citation type="submission" date="2015-06" db="UniProtKB">
        <authorList>
            <consortium name="EnsemblMetazoa"/>
        </authorList>
    </citation>
    <scope>IDENTIFICATION</scope>
</reference>
<accession>R7VCR9</accession>
<evidence type="ECO:0008006" key="4">
    <source>
        <dbReference type="Google" id="ProtNLM"/>
    </source>
</evidence>
<dbReference type="GO" id="GO:0005737">
    <property type="term" value="C:cytoplasm"/>
    <property type="evidence" value="ECO:0007669"/>
    <property type="project" value="TreeGrafter"/>
</dbReference>
<evidence type="ECO:0000313" key="2">
    <source>
        <dbReference type="EnsemblMetazoa" id="CapteP191927"/>
    </source>
</evidence>
<dbReference type="HOGENOM" id="CLU_1116643_0_0_1"/>
<organism evidence="1">
    <name type="scientific">Capitella teleta</name>
    <name type="common">Polychaete worm</name>
    <dbReference type="NCBI Taxonomy" id="283909"/>
    <lineage>
        <taxon>Eukaryota</taxon>
        <taxon>Metazoa</taxon>
        <taxon>Spiralia</taxon>
        <taxon>Lophotrochozoa</taxon>
        <taxon>Annelida</taxon>
        <taxon>Polychaeta</taxon>
        <taxon>Sedentaria</taxon>
        <taxon>Scolecida</taxon>
        <taxon>Capitellidae</taxon>
        <taxon>Capitella</taxon>
    </lineage>
</organism>
<protein>
    <recommendedName>
        <fullName evidence="4">GH3 domain-containing protein</fullName>
    </recommendedName>
</protein>
<dbReference type="Pfam" id="PF03321">
    <property type="entry name" value="GH3"/>
    <property type="match status" value="1"/>
</dbReference>
<dbReference type="AlphaFoldDB" id="R7VCR9"/>
<evidence type="ECO:0000313" key="1">
    <source>
        <dbReference type="EMBL" id="ELU16623.1"/>
    </source>
</evidence>
<evidence type="ECO:0000313" key="3">
    <source>
        <dbReference type="Proteomes" id="UP000014760"/>
    </source>
</evidence>
<dbReference type="EMBL" id="KB293048">
    <property type="protein sequence ID" value="ELU16623.1"/>
    <property type="molecule type" value="Genomic_DNA"/>
</dbReference>
<dbReference type="EnsemblMetazoa" id="CapteT191927">
    <property type="protein sequence ID" value="CapteP191927"/>
    <property type="gene ID" value="CapteG191927"/>
</dbReference>
<dbReference type="GO" id="GO:0016881">
    <property type="term" value="F:acid-amino acid ligase activity"/>
    <property type="evidence" value="ECO:0007669"/>
    <property type="project" value="TreeGrafter"/>
</dbReference>
<dbReference type="OrthoDB" id="10261911at2759"/>
<dbReference type="EMBL" id="AMQN01004269">
    <property type="status" value="NOT_ANNOTATED_CDS"/>
    <property type="molecule type" value="Genomic_DNA"/>
</dbReference>
<name>R7VCR9_CAPTE</name>
<keyword evidence="3" id="KW-1185">Reference proteome</keyword>
<dbReference type="STRING" id="283909.R7VCR9"/>
<gene>
    <name evidence="1" type="ORF">CAPTEDRAFT_191927</name>
</gene>
<reference evidence="1 3" key="2">
    <citation type="journal article" date="2013" name="Nature">
        <title>Insights into bilaterian evolution from three spiralian genomes.</title>
        <authorList>
            <person name="Simakov O."/>
            <person name="Marletaz F."/>
            <person name="Cho S.J."/>
            <person name="Edsinger-Gonzales E."/>
            <person name="Havlak P."/>
            <person name="Hellsten U."/>
            <person name="Kuo D.H."/>
            <person name="Larsson T."/>
            <person name="Lv J."/>
            <person name="Arendt D."/>
            <person name="Savage R."/>
            <person name="Osoegawa K."/>
            <person name="de Jong P."/>
            <person name="Grimwood J."/>
            <person name="Chapman J.A."/>
            <person name="Shapiro H."/>
            <person name="Aerts A."/>
            <person name="Otillar R.P."/>
            <person name="Terry A.Y."/>
            <person name="Boore J.L."/>
            <person name="Grigoriev I.V."/>
            <person name="Lindberg D.R."/>
            <person name="Seaver E.C."/>
            <person name="Weisblat D.A."/>
            <person name="Putnam N.H."/>
            <person name="Rokhsar D.S."/>
        </authorList>
    </citation>
    <scope>NUCLEOTIDE SEQUENCE</scope>
    <source>
        <strain evidence="1 3">I ESC-2004</strain>
    </source>
</reference>
<sequence>MFEKLAKGCLAVGGTVGVISVSYIVWDIYCKRSSKLHSWSSMFNQNQVNGIMKGVGRLVNNGFNSYSKDCVKTQESTLLQFIKENSDTIYGRDHSFSQIHNRDDFVRLHPLTIYEHYESYIDRVYNGEENVITKAMPAMFGVTSGTSGEDTTVTPFYVIYVELDSDQNLTEKDKNMVDEALCQKSYAYKSFRTKNSIQTIEVRVVSSGTFRALKQFLMTKSETSANQFKVPRVVKRKEAVEFLQTRILH</sequence>
<dbReference type="PANTHER" id="PTHR31901">
    <property type="entry name" value="GH3 DOMAIN-CONTAINING PROTEIN"/>
    <property type="match status" value="1"/>
</dbReference>
<reference evidence="3" key="1">
    <citation type="submission" date="2012-12" db="EMBL/GenBank/DDBJ databases">
        <authorList>
            <person name="Hellsten U."/>
            <person name="Grimwood J."/>
            <person name="Chapman J.A."/>
            <person name="Shapiro H."/>
            <person name="Aerts A."/>
            <person name="Otillar R.P."/>
            <person name="Terry A.Y."/>
            <person name="Boore J.L."/>
            <person name="Simakov O."/>
            <person name="Marletaz F."/>
            <person name="Cho S.-J."/>
            <person name="Edsinger-Gonzales E."/>
            <person name="Havlak P."/>
            <person name="Kuo D.-H."/>
            <person name="Larsson T."/>
            <person name="Lv J."/>
            <person name="Arendt D."/>
            <person name="Savage R."/>
            <person name="Osoegawa K."/>
            <person name="de Jong P."/>
            <person name="Lindberg D.R."/>
            <person name="Seaver E.C."/>
            <person name="Weisblat D.A."/>
            <person name="Putnam N.H."/>
            <person name="Grigoriev I.V."/>
            <person name="Rokhsar D.S."/>
        </authorList>
    </citation>
    <scope>NUCLEOTIDE SEQUENCE</scope>
    <source>
        <strain evidence="3">I ESC-2004</strain>
    </source>
</reference>
<dbReference type="InterPro" id="IPR004993">
    <property type="entry name" value="GH3"/>
</dbReference>